<feature type="transmembrane region" description="Helical" evidence="1">
    <location>
        <begin position="78"/>
        <end position="101"/>
    </location>
</feature>
<organism evidence="2 3">
    <name type="scientific">Lymnaea stagnalis</name>
    <name type="common">Great pond snail</name>
    <name type="synonym">Helix stagnalis</name>
    <dbReference type="NCBI Taxonomy" id="6523"/>
    <lineage>
        <taxon>Eukaryota</taxon>
        <taxon>Metazoa</taxon>
        <taxon>Spiralia</taxon>
        <taxon>Lophotrochozoa</taxon>
        <taxon>Mollusca</taxon>
        <taxon>Gastropoda</taxon>
        <taxon>Heterobranchia</taxon>
        <taxon>Euthyneura</taxon>
        <taxon>Panpulmonata</taxon>
        <taxon>Hygrophila</taxon>
        <taxon>Lymnaeoidea</taxon>
        <taxon>Lymnaeidae</taxon>
        <taxon>Lymnaea</taxon>
    </lineage>
</organism>
<keyword evidence="1" id="KW-1133">Transmembrane helix</keyword>
<protein>
    <submittedName>
        <fullName evidence="2">Uncharacterized protein</fullName>
    </submittedName>
</protein>
<keyword evidence="1" id="KW-0812">Transmembrane</keyword>
<evidence type="ECO:0000313" key="2">
    <source>
        <dbReference type="EMBL" id="CAL1545768.1"/>
    </source>
</evidence>
<dbReference type="EMBL" id="CAXITT010000733">
    <property type="protein sequence ID" value="CAL1545768.1"/>
    <property type="molecule type" value="Genomic_DNA"/>
</dbReference>
<accession>A0AAV2IHU8</accession>
<gene>
    <name evidence="2" type="ORF">GSLYS_00019145001</name>
</gene>
<feature type="non-terminal residue" evidence="2">
    <location>
        <position position="1"/>
    </location>
</feature>
<dbReference type="Proteomes" id="UP001497497">
    <property type="component" value="Unassembled WGS sequence"/>
</dbReference>
<dbReference type="AlphaFoldDB" id="A0AAV2IHU8"/>
<sequence length="108" mass="12164">SVAFVLCTFPQYGEERFLSTNPVLVFVVLILYVTNNTTFALAMSCFIQKARNAIVVAATLFIATWFGSRLILKYCLTRSITLVMGTFVPQAGINVFIYDFFSLELRSE</sequence>
<keyword evidence="3" id="KW-1185">Reference proteome</keyword>
<comment type="caution">
    <text evidence="2">The sequence shown here is derived from an EMBL/GenBank/DDBJ whole genome shotgun (WGS) entry which is preliminary data.</text>
</comment>
<keyword evidence="1" id="KW-0472">Membrane</keyword>
<feature type="transmembrane region" description="Helical" evidence="1">
    <location>
        <begin position="23"/>
        <end position="46"/>
    </location>
</feature>
<evidence type="ECO:0000256" key="1">
    <source>
        <dbReference type="SAM" id="Phobius"/>
    </source>
</evidence>
<proteinExistence type="predicted"/>
<reference evidence="2 3" key="1">
    <citation type="submission" date="2024-04" db="EMBL/GenBank/DDBJ databases">
        <authorList>
            <consortium name="Genoscope - CEA"/>
            <person name="William W."/>
        </authorList>
    </citation>
    <scope>NUCLEOTIDE SEQUENCE [LARGE SCALE GENOMIC DNA]</scope>
</reference>
<name>A0AAV2IHU8_LYMST</name>
<feature type="transmembrane region" description="Helical" evidence="1">
    <location>
        <begin position="53"/>
        <end position="72"/>
    </location>
</feature>
<evidence type="ECO:0000313" key="3">
    <source>
        <dbReference type="Proteomes" id="UP001497497"/>
    </source>
</evidence>